<reference evidence="3" key="1">
    <citation type="journal article" date="2019" name="Int. J. Syst. Evol. Microbiol.">
        <title>The Global Catalogue of Microorganisms (GCM) 10K type strain sequencing project: providing services to taxonomists for standard genome sequencing and annotation.</title>
        <authorList>
            <consortium name="The Broad Institute Genomics Platform"/>
            <consortium name="The Broad Institute Genome Sequencing Center for Infectious Disease"/>
            <person name="Wu L."/>
            <person name="Ma J."/>
        </authorList>
    </citation>
    <scope>NUCLEOTIDE SEQUENCE [LARGE SCALE GENOMIC DNA]</scope>
    <source>
        <strain evidence="3">CGMCC 1.3240</strain>
    </source>
</reference>
<dbReference type="PANTHER" id="PTHR14911">
    <property type="entry name" value="THUMP DOMAIN-CONTAINING"/>
    <property type="match status" value="1"/>
</dbReference>
<dbReference type="GO" id="GO:0008168">
    <property type="term" value="F:methyltransferase activity"/>
    <property type="evidence" value="ECO:0007669"/>
    <property type="project" value="UniProtKB-KW"/>
</dbReference>
<organism evidence="2 3">
    <name type="scientific">Paenibacillus solisilvae</name>
    <dbReference type="NCBI Taxonomy" id="2486751"/>
    <lineage>
        <taxon>Bacteria</taxon>
        <taxon>Bacillati</taxon>
        <taxon>Bacillota</taxon>
        <taxon>Bacilli</taxon>
        <taxon>Bacillales</taxon>
        <taxon>Paenibacillaceae</taxon>
        <taxon>Paenibacillus</taxon>
    </lineage>
</organism>
<dbReference type="Gene3D" id="3.40.50.150">
    <property type="entry name" value="Vaccinia Virus protein VP39"/>
    <property type="match status" value="1"/>
</dbReference>
<dbReference type="Proteomes" id="UP001596047">
    <property type="component" value="Unassembled WGS sequence"/>
</dbReference>
<dbReference type="PANTHER" id="PTHR14911:SF13">
    <property type="entry name" value="TRNA (GUANINE(6)-N2)-METHYLTRANSFERASE THUMP3"/>
    <property type="match status" value="1"/>
</dbReference>
<sequence length="339" mass="38300">MAHYFATVLPGLEFVLKNEIQVKIADATIQSLERGKVYFKSKLPAEALMILRTADNLFKLIHRFKVGPHKIHLAAIKQEISQFDLSWAYWKRSGIISYKVNASRIGKHTYSRFEAAEAAAQGIAKGNSRCQASAGMHEMEFRLDINEVDAVFALRLTDASFRYRKEERRFTQAALRPTVAHALVWLSNPEETDIFVDPCCGSGSILSERITYPYFQIEGGDLSIEAVEASTENTGNHNQVRIHRWDARQLPLDAGYIDKMVTNLPFGRQIAADENLPGLYYDIFKEMKRVLNKNGNILCLTDADAALQIAAERVQVTYSKEMTISLKGLHPTLYALKKQ</sequence>
<dbReference type="Pfam" id="PF01170">
    <property type="entry name" value="UPF0020"/>
    <property type="match status" value="1"/>
</dbReference>
<dbReference type="InterPro" id="IPR000241">
    <property type="entry name" value="RlmKL-like_Mtase"/>
</dbReference>
<dbReference type="CDD" id="cd11715">
    <property type="entry name" value="THUMP_AdoMetMT"/>
    <property type="match status" value="1"/>
</dbReference>
<dbReference type="InterPro" id="IPR029063">
    <property type="entry name" value="SAM-dependent_MTases_sf"/>
</dbReference>
<keyword evidence="2" id="KW-0808">Transferase</keyword>
<proteinExistence type="predicted"/>
<dbReference type="GO" id="GO:0032259">
    <property type="term" value="P:methylation"/>
    <property type="evidence" value="ECO:0007669"/>
    <property type="project" value="UniProtKB-KW"/>
</dbReference>
<feature type="domain" description="Ribosomal RNA large subunit methyltransferase K/L-like methyltransferase" evidence="1">
    <location>
        <begin position="168"/>
        <end position="330"/>
    </location>
</feature>
<dbReference type="Gene3D" id="3.30.2130.30">
    <property type="match status" value="1"/>
</dbReference>
<protein>
    <submittedName>
        <fullName evidence="2">Methyltransferase domain-containing protein</fullName>
    </submittedName>
</protein>
<evidence type="ECO:0000313" key="2">
    <source>
        <dbReference type="EMBL" id="MFC5649897.1"/>
    </source>
</evidence>
<evidence type="ECO:0000313" key="3">
    <source>
        <dbReference type="Proteomes" id="UP001596047"/>
    </source>
</evidence>
<keyword evidence="2" id="KW-0489">Methyltransferase</keyword>
<accession>A0ABW0VVR3</accession>
<comment type="caution">
    <text evidence="2">The sequence shown here is derived from an EMBL/GenBank/DDBJ whole genome shotgun (WGS) entry which is preliminary data.</text>
</comment>
<dbReference type="CDD" id="cd02440">
    <property type="entry name" value="AdoMet_MTases"/>
    <property type="match status" value="1"/>
</dbReference>
<keyword evidence="3" id="KW-1185">Reference proteome</keyword>
<dbReference type="RefSeq" id="WP_379188446.1">
    <property type="nucleotide sequence ID" value="NZ_JBHSOW010000043.1"/>
</dbReference>
<evidence type="ECO:0000259" key="1">
    <source>
        <dbReference type="Pfam" id="PF01170"/>
    </source>
</evidence>
<dbReference type="EMBL" id="JBHSOW010000043">
    <property type="protein sequence ID" value="MFC5649897.1"/>
    <property type="molecule type" value="Genomic_DNA"/>
</dbReference>
<name>A0ABW0VVR3_9BACL</name>
<dbReference type="SUPFAM" id="SSF53335">
    <property type="entry name" value="S-adenosyl-L-methionine-dependent methyltransferases"/>
    <property type="match status" value="1"/>
</dbReference>
<gene>
    <name evidence="2" type="ORF">ACFPYJ_12350</name>
</gene>